<comment type="caution">
    <text evidence="1">The sequence shown here is derived from an EMBL/GenBank/DDBJ whole genome shotgun (WGS) entry which is preliminary data.</text>
</comment>
<dbReference type="EMBL" id="JALJOV010002134">
    <property type="protein sequence ID" value="KAK9834099.1"/>
    <property type="molecule type" value="Genomic_DNA"/>
</dbReference>
<accession>A0AAW1RK66</accession>
<name>A0AAW1RK66_9CHLO</name>
<proteinExistence type="predicted"/>
<dbReference type="Proteomes" id="UP001485043">
    <property type="component" value="Unassembled WGS sequence"/>
</dbReference>
<reference evidence="1 2" key="1">
    <citation type="journal article" date="2024" name="Nat. Commun.">
        <title>Phylogenomics reveals the evolutionary origins of lichenization in chlorophyte algae.</title>
        <authorList>
            <person name="Puginier C."/>
            <person name="Libourel C."/>
            <person name="Otte J."/>
            <person name="Skaloud P."/>
            <person name="Haon M."/>
            <person name="Grisel S."/>
            <person name="Petersen M."/>
            <person name="Berrin J.G."/>
            <person name="Delaux P.M."/>
            <person name="Dal Grande F."/>
            <person name="Keller J."/>
        </authorList>
    </citation>
    <scope>NUCLEOTIDE SEQUENCE [LARGE SCALE GENOMIC DNA]</scope>
    <source>
        <strain evidence="1 2">SAG 2523</strain>
    </source>
</reference>
<protein>
    <submittedName>
        <fullName evidence="1">Uncharacterized protein</fullName>
    </submittedName>
</protein>
<feature type="non-terminal residue" evidence="1">
    <location>
        <position position="93"/>
    </location>
</feature>
<organism evidence="1 2">
    <name type="scientific">Apatococcus fuscideae</name>
    <dbReference type="NCBI Taxonomy" id="2026836"/>
    <lineage>
        <taxon>Eukaryota</taxon>
        <taxon>Viridiplantae</taxon>
        <taxon>Chlorophyta</taxon>
        <taxon>core chlorophytes</taxon>
        <taxon>Trebouxiophyceae</taxon>
        <taxon>Chlorellales</taxon>
        <taxon>Chlorellaceae</taxon>
        <taxon>Apatococcus</taxon>
    </lineage>
</organism>
<dbReference type="AlphaFoldDB" id="A0AAW1RK66"/>
<keyword evidence="2" id="KW-1185">Reference proteome</keyword>
<evidence type="ECO:0000313" key="1">
    <source>
        <dbReference type="EMBL" id="KAK9834099.1"/>
    </source>
</evidence>
<gene>
    <name evidence="1" type="ORF">WJX84_000698</name>
</gene>
<evidence type="ECO:0000313" key="2">
    <source>
        <dbReference type="Proteomes" id="UP001485043"/>
    </source>
</evidence>
<sequence length="93" mass="10224">MTDSPSTEPASQWQQYVASLPSNFGSLVNLDLQGDRPDDAVSFLKLLYHQAKGDKSPAELLTSASQAVGAARFSHKYAATMQLKTCDQYLYDH</sequence>